<evidence type="ECO:0000259" key="4">
    <source>
        <dbReference type="Pfam" id="PF08386"/>
    </source>
</evidence>
<reference evidence="5 6" key="1">
    <citation type="submission" date="2021-02" db="EMBL/GenBank/DDBJ databases">
        <title>Lysobacter arenosi sp. nov., isolated from soil of gangwondo yeongwol, south Korea.</title>
        <authorList>
            <person name="Kim K.R."/>
            <person name="Kim K.H."/>
            <person name="Jeon C.O."/>
        </authorList>
    </citation>
    <scope>NUCLEOTIDE SEQUENCE [LARGE SCALE GENOMIC DNA]</scope>
    <source>
        <strain evidence="5 6">R7</strain>
    </source>
</reference>
<dbReference type="Gene3D" id="3.40.50.1820">
    <property type="entry name" value="alpha/beta hydrolase"/>
    <property type="match status" value="1"/>
</dbReference>
<dbReference type="PRINTS" id="PR00793">
    <property type="entry name" value="PROAMNOPTASE"/>
</dbReference>
<dbReference type="Pfam" id="PF08386">
    <property type="entry name" value="Abhydrolase_4"/>
    <property type="match status" value="1"/>
</dbReference>
<dbReference type="PANTHER" id="PTHR43798:SF27">
    <property type="entry name" value="HYDROLASE ALPHA_BETA HYDROLASE FOLD FAMILY"/>
    <property type="match status" value="1"/>
</dbReference>
<evidence type="ECO:0000256" key="2">
    <source>
        <dbReference type="ARBA" id="ARBA00022801"/>
    </source>
</evidence>
<dbReference type="InterPro" id="IPR050266">
    <property type="entry name" value="AB_hydrolase_sf"/>
</dbReference>
<evidence type="ECO:0000256" key="1">
    <source>
        <dbReference type="ARBA" id="ARBA00010088"/>
    </source>
</evidence>
<dbReference type="Proteomes" id="UP000663400">
    <property type="component" value="Chromosome"/>
</dbReference>
<comment type="similarity">
    <text evidence="1">Belongs to the peptidase S33 family.</text>
</comment>
<dbReference type="InterPro" id="IPR013595">
    <property type="entry name" value="Pept_S33_TAP-like_C"/>
</dbReference>
<dbReference type="InterPro" id="IPR002410">
    <property type="entry name" value="Peptidase_S33"/>
</dbReference>
<organism evidence="5 6">
    <name type="scientific">Lysobacter arenosi</name>
    <dbReference type="NCBI Taxonomy" id="2795387"/>
    <lineage>
        <taxon>Bacteria</taxon>
        <taxon>Pseudomonadati</taxon>
        <taxon>Pseudomonadota</taxon>
        <taxon>Gammaproteobacteria</taxon>
        <taxon>Lysobacterales</taxon>
        <taxon>Lysobacteraceae</taxon>
        <taxon>Lysobacter</taxon>
    </lineage>
</organism>
<dbReference type="PANTHER" id="PTHR43798">
    <property type="entry name" value="MONOACYLGLYCEROL LIPASE"/>
    <property type="match status" value="1"/>
</dbReference>
<keyword evidence="2 5" id="KW-0378">Hydrolase</keyword>
<accession>A0ABX7R849</accession>
<dbReference type="Pfam" id="PF00561">
    <property type="entry name" value="Abhydrolase_1"/>
    <property type="match status" value="1"/>
</dbReference>
<dbReference type="GO" id="GO:0016787">
    <property type="term" value="F:hydrolase activity"/>
    <property type="evidence" value="ECO:0007669"/>
    <property type="project" value="UniProtKB-KW"/>
</dbReference>
<name>A0ABX7R849_9GAMM</name>
<dbReference type="InterPro" id="IPR000073">
    <property type="entry name" value="AB_hydrolase_1"/>
</dbReference>
<dbReference type="EMBL" id="CP071517">
    <property type="protein sequence ID" value="QSX74298.1"/>
    <property type="molecule type" value="Genomic_DNA"/>
</dbReference>
<evidence type="ECO:0000313" key="6">
    <source>
        <dbReference type="Proteomes" id="UP000663400"/>
    </source>
</evidence>
<proteinExistence type="inferred from homology"/>
<protein>
    <submittedName>
        <fullName evidence="5">Alpha/beta hydrolase</fullName>
    </submittedName>
</protein>
<feature type="domain" description="Peptidase S33 tripeptidyl aminopeptidase-like C-terminal" evidence="4">
    <location>
        <begin position="404"/>
        <end position="501"/>
    </location>
</feature>
<dbReference type="SUPFAM" id="SSF53474">
    <property type="entry name" value="alpha/beta-Hydrolases"/>
    <property type="match status" value="1"/>
</dbReference>
<gene>
    <name evidence="5" type="ORF">HIV01_014040</name>
</gene>
<dbReference type="PROSITE" id="PS51257">
    <property type="entry name" value="PROKAR_LIPOPROTEIN"/>
    <property type="match status" value="1"/>
</dbReference>
<evidence type="ECO:0000259" key="3">
    <source>
        <dbReference type="Pfam" id="PF00561"/>
    </source>
</evidence>
<feature type="domain" description="AB hydrolase-1" evidence="3">
    <location>
        <begin position="109"/>
        <end position="252"/>
    </location>
</feature>
<dbReference type="InterPro" id="IPR029058">
    <property type="entry name" value="AB_hydrolase_fold"/>
</dbReference>
<sequence length="519" mass="55328">MRTCSIWGRTSALAAVPLSLGLLLSGCSSQVADPAPAKDAGKRMYGTIAFEPCTLSAPLSPTSIDAQCAKFEVAEDPAAPHAGRSAGRKIPLNIAWLPAADQSGGTGDPVFFLAGGPGQAATEYAAQIDMALRDVRKQRDIVLVDQRGTGKLSPLDCRDGNGRELALPDADETDANAIADYAGRCAQALAGKADPRFYTTTQAIADLDAVRTALGVDRINLVGVSYGTRVAQQYAARYPQHTRSIVLDGVAPNSLVVGGEFARTFERALGLQVAQCQKLESCRKRFPQDLRTQLHSLKARLAAAPVEVEYRDPASAEVKHDTLTADTVVGLTHLFSYMPQMASLLPVVIDEADRGRYAPLMALSQMMTREVGGQMSRTMQWSVICAEDADRYQPDPNDAGTVLGADVATAFFAACKSWPHGSRPAGFNEPLKSKVPALLLSGEIDPVTPPAYGEQVLKDLPNGRHLVLRGQGHNVGGVGCLPKLVGQFIESTDARKLDAKCLDTIGYVPPFTGFNGWEP</sequence>
<evidence type="ECO:0000313" key="5">
    <source>
        <dbReference type="EMBL" id="QSX74298.1"/>
    </source>
</evidence>
<keyword evidence="6" id="KW-1185">Reference proteome</keyword>
<dbReference type="RefSeq" id="WP_200608073.1">
    <property type="nucleotide sequence ID" value="NZ_CP071517.1"/>
</dbReference>